<comment type="caution">
    <text evidence="1">The sequence shown here is derived from an EMBL/GenBank/DDBJ whole genome shotgun (WGS) entry which is preliminary data.</text>
</comment>
<dbReference type="EMBL" id="JAFMOF010000005">
    <property type="protein sequence ID" value="MBO0657002.1"/>
    <property type="molecule type" value="Genomic_DNA"/>
</dbReference>
<accession>A0A939FTE2</accession>
<reference evidence="1" key="1">
    <citation type="submission" date="2021-03" db="EMBL/GenBank/DDBJ databases">
        <title>Streptomyces strains.</title>
        <authorList>
            <person name="Lund M.B."/>
            <person name="Toerring T."/>
        </authorList>
    </citation>
    <scope>NUCLEOTIDE SEQUENCE</scope>
    <source>
        <strain evidence="1">JCM 4242</strain>
    </source>
</reference>
<keyword evidence="2" id="KW-1185">Reference proteome</keyword>
<sequence length="155" mass="17390">MHFHGYLWVGDKAIFDKESVRRPPLPVEPAMPSPPDVVERYRAAVAEWRVTDVPPLEVAYWLVKPAGLVRGTWAHPKDAARWLGDRLAEYAPRFAARSDRDATRLAQRVFHAAETLALGGDVSFGYYLRRPHFLSLAVVTCSPNRSAANRECPAP</sequence>
<protein>
    <submittedName>
        <fullName evidence="1">Uncharacterized protein</fullName>
    </submittedName>
</protein>
<dbReference type="AlphaFoldDB" id="A0A939FTE2"/>
<evidence type="ECO:0000313" key="2">
    <source>
        <dbReference type="Proteomes" id="UP000664781"/>
    </source>
</evidence>
<name>A0A939FTE2_9ACTN</name>
<gene>
    <name evidence="1" type="ORF">J1792_30965</name>
</gene>
<proteinExistence type="predicted"/>
<dbReference type="RefSeq" id="WP_207248657.1">
    <property type="nucleotide sequence ID" value="NZ_JAFMOF010000005.1"/>
</dbReference>
<dbReference type="Proteomes" id="UP000664781">
    <property type="component" value="Unassembled WGS sequence"/>
</dbReference>
<evidence type="ECO:0000313" key="1">
    <source>
        <dbReference type="EMBL" id="MBO0657002.1"/>
    </source>
</evidence>
<organism evidence="1 2">
    <name type="scientific">Streptomyces triculaminicus</name>
    <dbReference type="NCBI Taxonomy" id="2816232"/>
    <lineage>
        <taxon>Bacteria</taxon>
        <taxon>Bacillati</taxon>
        <taxon>Actinomycetota</taxon>
        <taxon>Actinomycetes</taxon>
        <taxon>Kitasatosporales</taxon>
        <taxon>Streptomycetaceae</taxon>
        <taxon>Streptomyces</taxon>
    </lineage>
</organism>